<sequence>METIQGPGNASIEIKPNIVLLVDDEENILASLRRLLRKDAYTILTAGSGQAGLDILATETVDVIISDQRMPNMVGTVFLKKAQELSPDSVRMILSGYTDLESVTAAINEGAVYKFLTKPWDDELLRLSIKEALQHKWVQDENRMLQNMLIEVNAELAKANEQLAERAEFAQSALLNLQTIVHDLPIALLGVDGSGLLMFANQAALKLFEGKLVLCRPATAMLPVEIVALLEAPAPARGSLMLNGHSHSVQLQALSHSAQGQLIAIFPKAESC</sequence>
<feature type="coiled-coil region" evidence="2">
    <location>
        <begin position="142"/>
        <end position="173"/>
    </location>
</feature>
<comment type="caution">
    <text evidence="4">The sequence shown here is derived from an EMBL/GenBank/DDBJ whole genome shotgun (WGS) entry which is preliminary data.</text>
</comment>
<dbReference type="Pfam" id="PF00072">
    <property type="entry name" value="Response_reg"/>
    <property type="match status" value="1"/>
</dbReference>
<protein>
    <submittedName>
        <fullName evidence="4">Response regulator</fullName>
    </submittedName>
</protein>
<dbReference type="InterPro" id="IPR052020">
    <property type="entry name" value="Cyclic_di-GMP/3'3'-cGAMP_PDE"/>
</dbReference>
<dbReference type="PANTHER" id="PTHR45228">
    <property type="entry name" value="CYCLIC DI-GMP PHOSPHODIESTERASE TM_0186-RELATED"/>
    <property type="match status" value="1"/>
</dbReference>
<evidence type="ECO:0000313" key="4">
    <source>
        <dbReference type="EMBL" id="MET7013704.1"/>
    </source>
</evidence>
<proteinExistence type="predicted"/>
<dbReference type="Gene3D" id="3.40.50.2300">
    <property type="match status" value="1"/>
</dbReference>
<dbReference type="InterPro" id="IPR011006">
    <property type="entry name" value="CheY-like_superfamily"/>
</dbReference>
<evidence type="ECO:0000259" key="3">
    <source>
        <dbReference type="PROSITE" id="PS50110"/>
    </source>
</evidence>
<dbReference type="CDD" id="cd17569">
    <property type="entry name" value="REC_HupR-like"/>
    <property type="match status" value="1"/>
</dbReference>
<evidence type="ECO:0000256" key="1">
    <source>
        <dbReference type="PROSITE-ProRule" id="PRU00169"/>
    </source>
</evidence>
<organism evidence="4 5">
    <name type="scientific">Uliginosibacterium flavum</name>
    <dbReference type="NCBI Taxonomy" id="1396831"/>
    <lineage>
        <taxon>Bacteria</taxon>
        <taxon>Pseudomonadati</taxon>
        <taxon>Pseudomonadota</taxon>
        <taxon>Betaproteobacteria</taxon>
        <taxon>Rhodocyclales</taxon>
        <taxon>Zoogloeaceae</taxon>
        <taxon>Uliginosibacterium</taxon>
    </lineage>
</organism>
<feature type="modified residue" description="4-aspartylphosphate" evidence="1">
    <location>
        <position position="67"/>
    </location>
</feature>
<keyword evidence="5" id="KW-1185">Reference proteome</keyword>
<keyword evidence="2" id="KW-0175">Coiled coil</keyword>
<feature type="domain" description="Response regulatory" evidence="3">
    <location>
        <begin position="18"/>
        <end position="133"/>
    </location>
</feature>
<gene>
    <name evidence="4" type="ORF">ABXR19_05855</name>
</gene>
<reference evidence="4 5" key="1">
    <citation type="submission" date="2024-07" db="EMBL/GenBank/DDBJ databases">
        <title>Uliginosibacterium flavum JJ3220;KACC:17644.</title>
        <authorList>
            <person name="Kim M.K."/>
        </authorList>
    </citation>
    <scope>NUCLEOTIDE SEQUENCE [LARGE SCALE GENOMIC DNA]</scope>
    <source>
        <strain evidence="4 5">KACC:17644</strain>
    </source>
</reference>
<dbReference type="InterPro" id="IPR001789">
    <property type="entry name" value="Sig_transdc_resp-reg_receiver"/>
</dbReference>
<dbReference type="PANTHER" id="PTHR45228:SF8">
    <property type="entry name" value="TWO-COMPONENT RESPONSE REGULATOR-RELATED"/>
    <property type="match status" value="1"/>
</dbReference>
<evidence type="ECO:0000256" key="2">
    <source>
        <dbReference type="SAM" id="Coils"/>
    </source>
</evidence>
<dbReference type="EMBL" id="JBEWZI010000004">
    <property type="protein sequence ID" value="MET7013704.1"/>
    <property type="molecule type" value="Genomic_DNA"/>
</dbReference>
<name>A0ABV2TIG8_9RHOO</name>
<dbReference type="PROSITE" id="PS50110">
    <property type="entry name" value="RESPONSE_REGULATORY"/>
    <property type="match status" value="1"/>
</dbReference>
<accession>A0ABV2TIG8</accession>
<dbReference type="SUPFAM" id="SSF52172">
    <property type="entry name" value="CheY-like"/>
    <property type="match status" value="1"/>
</dbReference>
<dbReference type="RefSeq" id="WP_354600165.1">
    <property type="nucleotide sequence ID" value="NZ_JBEWZI010000004.1"/>
</dbReference>
<dbReference type="SMART" id="SM00448">
    <property type="entry name" value="REC"/>
    <property type="match status" value="1"/>
</dbReference>
<keyword evidence="1" id="KW-0597">Phosphoprotein</keyword>
<dbReference type="Proteomes" id="UP001549691">
    <property type="component" value="Unassembled WGS sequence"/>
</dbReference>
<evidence type="ECO:0000313" key="5">
    <source>
        <dbReference type="Proteomes" id="UP001549691"/>
    </source>
</evidence>